<dbReference type="OrthoDB" id="310654at2759"/>
<evidence type="ECO:0008006" key="5">
    <source>
        <dbReference type="Google" id="ProtNLM"/>
    </source>
</evidence>
<name>A0A9P4WFX6_9PLEO</name>
<keyword evidence="4" id="KW-1185">Reference proteome</keyword>
<sequence length="390" mass="41916">MAVQDHRAPLRSSFGAASEAYPTAGEHTPPKAVIESHVRFIPVPVGLAGPLRISASGIPEDEYYAPLATVEPTLVASCSRGCKALTESNGLRFKILREGMARAPVFTFHDPEDALASVGLIPAIQDQLTRDARSTSRFAHLQALRSHVIDTRVHLAFDYINGEAAGQDVVTVTTQAACDLFLASIAAKKLRIRDFAIEGDMASDKKASRRDAANACRVQVIAWGELTNDVCERVLECTTERLHQELMTVTQARTRNGGFGCTVDAANVMAAMFTACGQDAASVMESSWMHLTPEYDAYSKDLKLSLFCPDLPVDAIGESTISPPQKASLELLKCRGPGSKSKVAGLVASFCLALDVGTAAATASGNFTHAHRWLARDEDDKSRLQLTEGI</sequence>
<dbReference type="PANTHER" id="PTHR10572:SF24">
    <property type="entry name" value="3-HYDROXY-3-METHYLGLUTARYL-COENZYME A REDUCTASE"/>
    <property type="match status" value="1"/>
</dbReference>
<dbReference type="AlphaFoldDB" id="A0A9P4WFX6"/>
<dbReference type="SUPFAM" id="SSF56542">
    <property type="entry name" value="Substrate-binding domain of HMG-CoA reductase"/>
    <property type="match status" value="1"/>
</dbReference>
<keyword evidence="2" id="KW-0560">Oxidoreductase</keyword>
<dbReference type="Gene3D" id="3.90.770.10">
    <property type="entry name" value="3-hydroxy-3-methylglutaryl-coenzyme A Reductase, Chain A, domain 2"/>
    <property type="match status" value="1"/>
</dbReference>
<dbReference type="InterPro" id="IPR009023">
    <property type="entry name" value="HMG_CoA_Rdtase_NAD(P)-bd_sf"/>
</dbReference>
<dbReference type="SUPFAM" id="SSF55035">
    <property type="entry name" value="NAD-binding domain of HMG-CoA reductase"/>
    <property type="match status" value="1"/>
</dbReference>
<accession>A0A9P4WFX6</accession>
<evidence type="ECO:0000313" key="3">
    <source>
        <dbReference type="EMBL" id="KAF3031303.1"/>
    </source>
</evidence>
<evidence type="ECO:0000256" key="1">
    <source>
        <dbReference type="ARBA" id="ARBA00007661"/>
    </source>
</evidence>
<gene>
    <name evidence="3" type="ORF">E8E12_000420</name>
</gene>
<organism evidence="3 4">
    <name type="scientific">Didymella heteroderae</name>
    <dbReference type="NCBI Taxonomy" id="1769908"/>
    <lineage>
        <taxon>Eukaryota</taxon>
        <taxon>Fungi</taxon>
        <taxon>Dikarya</taxon>
        <taxon>Ascomycota</taxon>
        <taxon>Pezizomycotina</taxon>
        <taxon>Dothideomycetes</taxon>
        <taxon>Pleosporomycetidae</taxon>
        <taxon>Pleosporales</taxon>
        <taxon>Pleosporineae</taxon>
        <taxon>Didymellaceae</taxon>
        <taxon>Didymella</taxon>
    </lineage>
</organism>
<dbReference type="InterPro" id="IPR002202">
    <property type="entry name" value="HMG_CoA_Rdtase"/>
</dbReference>
<dbReference type="PROSITE" id="PS50065">
    <property type="entry name" value="HMG_COA_REDUCTASE_4"/>
    <property type="match status" value="1"/>
</dbReference>
<protein>
    <recommendedName>
        <fullName evidence="5">Hydroxymethylglutaryl-CoA reductase (NADPH)</fullName>
    </recommendedName>
</protein>
<dbReference type="Pfam" id="PF00368">
    <property type="entry name" value="HMG-CoA_red"/>
    <property type="match status" value="1"/>
</dbReference>
<dbReference type="EMBL" id="SWKV01000164">
    <property type="protein sequence ID" value="KAF3031303.1"/>
    <property type="molecule type" value="Genomic_DNA"/>
</dbReference>
<proteinExistence type="inferred from homology"/>
<dbReference type="InterPro" id="IPR009029">
    <property type="entry name" value="HMG_CoA_Rdtase_sub-bd_dom_sf"/>
</dbReference>
<dbReference type="PANTHER" id="PTHR10572">
    <property type="entry name" value="3-HYDROXY-3-METHYLGLUTARYL-COENZYME A REDUCTASE"/>
    <property type="match status" value="1"/>
</dbReference>
<dbReference type="PRINTS" id="PR00071">
    <property type="entry name" value="HMGCOARDTASE"/>
</dbReference>
<dbReference type="Gene3D" id="3.30.70.420">
    <property type="entry name" value="Hydroxymethylglutaryl-CoA reductase, class I/II, NAD/NADP-binding domain"/>
    <property type="match status" value="1"/>
</dbReference>
<reference evidence="3" key="1">
    <citation type="submission" date="2019-04" db="EMBL/GenBank/DDBJ databases">
        <title>Sequencing of skin fungus with MAO and IRED activity.</title>
        <authorList>
            <person name="Marsaioli A.J."/>
            <person name="Bonatto J.M.C."/>
            <person name="Reis Junior O."/>
        </authorList>
    </citation>
    <scope>NUCLEOTIDE SEQUENCE</scope>
    <source>
        <strain evidence="3">28M1</strain>
    </source>
</reference>
<dbReference type="GO" id="GO:0004420">
    <property type="term" value="F:hydroxymethylglutaryl-CoA reductase (NADPH) activity"/>
    <property type="evidence" value="ECO:0007669"/>
    <property type="project" value="InterPro"/>
</dbReference>
<dbReference type="InterPro" id="IPR023074">
    <property type="entry name" value="HMG_CoA_Rdtase_cat_sf"/>
</dbReference>
<comment type="caution">
    <text evidence="3">The sequence shown here is derived from an EMBL/GenBank/DDBJ whole genome shotgun (WGS) entry which is preliminary data.</text>
</comment>
<dbReference type="Proteomes" id="UP000758155">
    <property type="component" value="Unassembled WGS sequence"/>
</dbReference>
<evidence type="ECO:0000313" key="4">
    <source>
        <dbReference type="Proteomes" id="UP000758155"/>
    </source>
</evidence>
<dbReference type="GO" id="GO:0015936">
    <property type="term" value="P:coenzyme A metabolic process"/>
    <property type="evidence" value="ECO:0007669"/>
    <property type="project" value="InterPro"/>
</dbReference>
<evidence type="ECO:0000256" key="2">
    <source>
        <dbReference type="ARBA" id="ARBA00023002"/>
    </source>
</evidence>
<comment type="similarity">
    <text evidence="1">Belongs to the HMG-CoA reductase family.</text>
</comment>